<proteinExistence type="predicted"/>
<organism evidence="1 2">
    <name type="scientific">Dreissena polymorpha</name>
    <name type="common">Zebra mussel</name>
    <name type="synonym">Mytilus polymorpha</name>
    <dbReference type="NCBI Taxonomy" id="45954"/>
    <lineage>
        <taxon>Eukaryota</taxon>
        <taxon>Metazoa</taxon>
        <taxon>Spiralia</taxon>
        <taxon>Lophotrochozoa</taxon>
        <taxon>Mollusca</taxon>
        <taxon>Bivalvia</taxon>
        <taxon>Autobranchia</taxon>
        <taxon>Heteroconchia</taxon>
        <taxon>Euheterodonta</taxon>
        <taxon>Imparidentia</taxon>
        <taxon>Neoheterodontei</taxon>
        <taxon>Myida</taxon>
        <taxon>Dreissenoidea</taxon>
        <taxon>Dreissenidae</taxon>
        <taxon>Dreissena</taxon>
    </lineage>
</organism>
<dbReference type="EMBL" id="JAIWYP010000003">
    <property type="protein sequence ID" value="KAH3844619.1"/>
    <property type="molecule type" value="Genomic_DNA"/>
</dbReference>
<name>A0A9D4QV36_DREPO</name>
<protein>
    <submittedName>
        <fullName evidence="1">Uncharacterized protein</fullName>
    </submittedName>
</protein>
<dbReference type="Gene3D" id="2.40.70.10">
    <property type="entry name" value="Acid Proteases"/>
    <property type="match status" value="1"/>
</dbReference>
<sequence>MYNKLKKAPKKVQDVVMQMADAETALKGFITAPIKMKLGSRCFKERVYVAPIVDDMLLGHDILHLLGVFLDMQSDTLILDGERLPVSSSFNDGKPTIARVMRKKRVVVPPYSVVR</sequence>
<gene>
    <name evidence="1" type="ORF">DPMN_086878</name>
</gene>
<comment type="caution">
    <text evidence="1">The sequence shown here is derived from an EMBL/GenBank/DDBJ whole genome shotgun (WGS) entry which is preliminary data.</text>
</comment>
<dbReference type="Proteomes" id="UP000828390">
    <property type="component" value="Unassembled WGS sequence"/>
</dbReference>
<evidence type="ECO:0000313" key="2">
    <source>
        <dbReference type="Proteomes" id="UP000828390"/>
    </source>
</evidence>
<keyword evidence="2" id="KW-1185">Reference proteome</keyword>
<evidence type="ECO:0000313" key="1">
    <source>
        <dbReference type="EMBL" id="KAH3844619.1"/>
    </source>
</evidence>
<dbReference type="InterPro" id="IPR021109">
    <property type="entry name" value="Peptidase_aspartic_dom_sf"/>
</dbReference>
<dbReference type="AlphaFoldDB" id="A0A9D4QV36"/>
<reference evidence="1" key="1">
    <citation type="journal article" date="2019" name="bioRxiv">
        <title>The Genome of the Zebra Mussel, Dreissena polymorpha: A Resource for Invasive Species Research.</title>
        <authorList>
            <person name="McCartney M.A."/>
            <person name="Auch B."/>
            <person name="Kono T."/>
            <person name="Mallez S."/>
            <person name="Zhang Y."/>
            <person name="Obille A."/>
            <person name="Becker A."/>
            <person name="Abrahante J.E."/>
            <person name="Garbe J."/>
            <person name="Badalamenti J.P."/>
            <person name="Herman A."/>
            <person name="Mangelson H."/>
            <person name="Liachko I."/>
            <person name="Sullivan S."/>
            <person name="Sone E.D."/>
            <person name="Koren S."/>
            <person name="Silverstein K.A.T."/>
            <person name="Beckman K.B."/>
            <person name="Gohl D.M."/>
        </authorList>
    </citation>
    <scope>NUCLEOTIDE SEQUENCE</scope>
    <source>
        <strain evidence="1">Duluth1</strain>
        <tissue evidence="1">Whole animal</tissue>
    </source>
</reference>
<accession>A0A9D4QV36</accession>
<reference evidence="1" key="2">
    <citation type="submission" date="2020-11" db="EMBL/GenBank/DDBJ databases">
        <authorList>
            <person name="McCartney M.A."/>
            <person name="Auch B."/>
            <person name="Kono T."/>
            <person name="Mallez S."/>
            <person name="Becker A."/>
            <person name="Gohl D.M."/>
            <person name="Silverstein K.A.T."/>
            <person name="Koren S."/>
            <person name="Bechman K.B."/>
            <person name="Herman A."/>
            <person name="Abrahante J.E."/>
            <person name="Garbe J."/>
        </authorList>
    </citation>
    <scope>NUCLEOTIDE SEQUENCE</scope>
    <source>
        <strain evidence="1">Duluth1</strain>
        <tissue evidence="1">Whole animal</tissue>
    </source>
</reference>